<gene>
    <name evidence="2" type="ORF">B0T23DRAFT_383266</name>
</gene>
<keyword evidence="3" id="KW-1185">Reference proteome</keyword>
<evidence type="ECO:0000256" key="1">
    <source>
        <dbReference type="SAM" id="MobiDB-lite"/>
    </source>
</evidence>
<comment type="caution">
    <text evidence="2">The sequence shown here is derived from an EMBL/GenBank/DDBJ whole genome shotgun (WGS) entry which is preliminary data.</text>
</comment>
<name>A0AAJ0I6U2_9PEZI</name>
<protein>
    <submittedName>
        <fullName evidence="2">Uncharacterized protein</fullName>
    </submittedName>
</protein>
<organism evidence="2 3">
    <name type="scientific">Neurospora hispaniola</name>
    <dbReference type="NCBI Taxonomy" id="588809"/>
    <lineage>
        <taxon>Eukaryota</taxon>
        <taxon>Fungi</taxon>
        <taxon>Dikarya</taxon>
        <taxon>Ascomycota</taxon>
        <taxon>Pezizomycotina</taxon>
        <taxon>Sordariomycetes</taxon>
        <taxon>Sordariomycetidae</taxon>
        <taxon>Sordariales</taxon>
        <taxon>Sordariaceae</taxon>
        <taxon>Neurospora</taxon>
    </lineage>
</organism>
<dbReference type="Proteomes" id="UP001285908">
    <property type="component" value="Unassembled WGS sequence"/>
</dbReference>
<evidence type="ECO:0000313" key="2">
    <source>
        <dbReference type="EMBL" id="KAK3491151.1"/>
    </source>
</evidence>
<dbReference type="RefSeq" id="XP_062692334.1">
    <property type="nucleotide sequence ID" value="XM_062837400.1"/>
</dbReference>
<reference evidence="2 3" key="1">
    <citation type="journal article" date="2023" name="Mol. Phylogenet. Evol.">
        <title>Genome-scale phylogeny and comparative genomics of the fungal order Sordariales.</title>
        <authorList>
            <person name="Hensen N."/>
            <person name="Bonometti L."/>
            <person name="Westerberg I."/>
            <person name="Brannstrom I.O."/>
            <person name="Guillou S."/>
            <person name="Cros-Aarteil S."/>
            <person name="Calhoun S."/>
            <person name="Haridas S."/>
            <person name="Kuo A."/>
            <person name="Mondo S."/>
            <person name="Pangilinan J."/>
            <person name="Riley R."/>
            <person name="LaButti K."/>
            <person name="Andreopoulos B."/>
            <person name="Lipzen A."/>
            <person name="Chen C."/>
            <person name="Yan M."/>
            <person name="Daum C."/>
            <person name="Ng V."/>
            <person name="Clum A."/>
            <person name="Steindorff A."/>
            <person name="Ohm R.A."/>
            <person name="Martin F."/>
            <person name="Silar P."/>
            <person name="Natvig D.O."/>
            <person name="Lalanne C."/>
            <person name="Gautier V."/>
            <person name="Ament-Velasquez S.L."/>
            <person name="Kruys A."/>
            <person name="Hutchinson M.I."/>
            <person name="Powell A.J."/>
            <person name="Barry K."/>
            <person name="Miller A.N."/>
            <person name="Grigoriev I.V."/>
            <person name="Debuchy R."/>
            <person name="Gladieux P."/>
            <person name="Hiltunen Thoren M."/>
            <person name="Johannesson H."/>
        </authorList>
    </citation>
    <scope>NUCLEOTIDE SEQUENCE [LARGE SCALE GENOMIC DNA]</scope>
    <source>
        <strain evidence="2 3">FGSC 10403</strain>
    </source>
</reference>
<feature type="compositionally biased region" description="Polar residues" evidence="1">
    <location>
        <begin position="8"/>
        <end position="27"/>
    </location>
</feature>
<dbReference type="AlphaFoldDB" id="A0AAJ0I6U2"/>
<evidence type="ECO:0000313" key="3">
    <source>
        <dbReference type="Proteomes" id="UP001285908"/>
    </source>
</evidence>
<feature type="region of interest" description="Disordered" evidence="1">
    <location>
        <begin position="1"/>
        <end position="34"/>
    </location>
</feature>
<dbReference type="GeneID" id="87875022"/>
<dbReference type="EMBL" id="JAULSX010000005">
    <property type="protein sequence ID" value="KAK3491151.1"/>
    <property type="molecule type" value="Genomic_DNA"/>
</dbReference>
<sequence length="221" mass="23968">MPLEQTKRGSTGRSISHLTTPTLSMKTDGTRRSSRCGEDQMCANWKRGKRAQEQTEESARTGVVGLLQGRTGRWCARPGGGRFDRMLEDGWMDAGGQIDSIRYARRRSQPAWFARFFSLGKKQVDFGVCVVECGACSRAVPVLSAACGVVCFHLALPVGLPLLWRDGNLADQVVPGPVTHLPPASQAHNLAARSPLDEARDLVPHCPAQANLFLGKGWSAA</sequence>
<accession>A0AAJ0I6U2</accession>
<proteinExistence type="predicted"/>